<organism evidence="5 6">
    <name type="scientific">Haemophilus haemolyticus</name>
    <dbReference type="NCBI Taxonomy" id="726"/>
    <lineage>
        <taxon>Bacteria</taxon>
        <taxon>Pseudomonadati</taxon>
        <taxon>Pseudomonadota</taxon>
        <taxon>Gammaproteobacteria</taxon>
        <taxon>Pasteurellales</taxon>
        <taxon>Pasteurellaceae</taxon>
        <taxon>Haemophilus</taxon>
    </lineage>
</organism>
<dbReference type="GO" id="GO:0003677">
    <property type="term" value="F:DNA binding"/>
    <property type="evidence" value="ECO:0007669"/>
    <property type="project" value="UniProtKB-KW"/>
</dbReference>
<protein>
    <submittedName>
        <fullName evidence="5">Restriction endonuclease subunit S</fullName>
    </submittedName>
</protein>
<dbReference type="SUPFAM" id="SSF116734">
    <property type="entry name" value="DNA methylase specificity domain"/>
    <property type="match status" value="2"/>
</dbReference>
<keyword evidence="5" id="KW-0378">Hydrolase</keyword>
<dbReference type="CDD" id="cd17289">
    <property type="entry name" value="RMtype1_S_BamJRS5ORF1993P-TRD1-CR1_like"/>
    <property type="match status" value="1"/>
</dbReference>
<feature type="domain" description="Type I restriction modification DNA specificity" evidence="4">
    <location>
        <begin position="1"/>
        <end position="185"/>
    </location>
</feature>
<accession>A0A502LAN0</accession>
<name>A0A502LAN0_HAEHA</name>
<gene>
    <name evidence="5" type="ORF">EUX52_06560</name>
</gene>
<keyword evidence="2" id="KW-0680">Restriction system</keyword>
<evidence type="ECO:0000259" key="4">
    <source>
        <dbReference type="Pfam" id="PF01420"/>
    </source>
</evidence>
<dbReference type="RefSeq" id="WP_140527646.1">
    <property type="nucleotide sequence ID" value="NZ_SDPD01000008.1"/>
</dbReference>
<dbReference type="AlphaFoldDB" id="A0A502LAN0"/>
<dbReference type="CDD" id="cd17501">
    <property type="entry name" value="RMtype1_S_Vch69ORF1407P_TRD2-CR2_like"/>
    <property type="match status" value="1"/>
</dbReference>
<dbReference type="Gene3D" id="3.90.220.20">
    <property type="entry name" value="DNA methylase specificity domains"/>
    <property type="match status" value="2"/>
</dbReference>
<keyword evidence="3" id="KW-0238">DNA-binding</keyword>
<reference evidence="5 6" key="1">
    <citation type="submission" date="2019-01" db="EMBL/GenBank/DDBJ databases">
        <title>Comparative genomic analysis identifies haemin-independent Haemophilus haemolyticus: a formal re-classification of Haemophilus intermedius.</title>
        <authorList>
            <person name="Harris T.M."/>
            <person name="Price E.P."/>
            <person name="Sarovich D.S."/>
            <person name="Norskov-Lauritsen N."/>
            <person name="Beissbarth J."/>
            <person name="Chang A.B."/>
            <person name="Smith-Vaughan H.C."/>
        </authorList>
    </citation>
    <scope>NUCLEOTIDE SEQUENCE [LARGE SCALE GENOMIC DNA]</scope>
    <source>
        <strain evidence="5 6">60982 B Hi-1</strain>
    </source>
</reference>
<evidence type="ECO:0000256" key="1">
    <source>
        <dbReference type="ARBA" id="ARBA00010923"/>
    </source>
</evidence>
<dbReference type="Pfam" id="PF01420">
    <property type="entry name" value="Methylase_S"/>
    <property type="match status" value="2"/>
</dbReference>
<dbReference type="GO" id="GO:0004519">
    <property type="term" value="F:endonuclease activity"/>
    <property type="evidence" value="ECO:0007669"/>
    <property type="project" value="UniProtKB-KW"/>
</dbReference>
<dbReference type="GO" id="GO:0009307">
    <property type="term" value="P:DNA restriction-modification system"/>
    <property type="evidence" value="ECO:0007669"/>
    <property type="project" value="UniProtKB-KW"/>
</dbReference>
<sequence length="460" mass="52094">MSDWKEYKLHEIVEITSSKRIMRSEYQEDGIPFFRSKEIIELNSGNEITTELFISKERFLEIKNKFGTPSYGDILLTSVGTLGVPYFVNYKEEFYFKDGNLTWFRKFNNILRSKYLYYWFSSPVGRKALKEITIGSTQPALTITGLKSLTIHLPTLEEQDYIIEILDHLSSKIQLNTQINQTLEQIAQALFKSWFVDFDPVRAKVQALSDGMSLEQAELAAMQAISGKTPEELTALSQTQPDHYAELAETAKAFPCEMVEVDGVEVPKGWVVSTISECSLKIQNGGTPKRSNLEYWENGDISWLSSGEVCNNKVLVQSKEYITDLGLKGSAAKLIPPYSTLVAIYASPTAGKCAFSGFETSTNQAVCAIIPKEEYTFFNYYHLQLQEKYFANQASGSAQQNISKKIIEETPVLIPNKVILKKFNLLAKPIMNKTIENLKENNNLERKRDLLLPKLLNGEV</sequence>
<comment type="similarity">
    <text evidence="1">Belongs to the type-I restriction system S methylase family.</text>
</comment>
<dbReference type="InterPro" id="IPR052021">
    <property type="entry name" value="Type-I_RS_S_subunit"/>
</dbReference>
<dbReference type="PANTHER" id="PTHR30408:SF13">
    <property type="entry name" value="TYPE I RESTRICTION ENZYME HINDI SPECIFICITY SUBUNIT"/>
    <property type="match status" value="1"/>
</dbReference>
<proteinExistence type="inferred from homology"/>
<evidence type="ECO:0000256" key="2">
    <source>
        <dbReference type="ARBA" id="ARBA00022747"/>
    </source>
</evidence>
<keyword evidence="5" id="KW-0540">Nuclease</keyword>
<dbReference type="Proteomes" id="UP000316282">
    <property type="component" value="Unassembled WGS sequence"/>
</dbReference>
<dbReference type="EMBL" id="SDPD01000008">
    <property type="protein sequence ID" value="TPH21130.1"/>
    <property type="molecule type" value="Genomic_DNA"/>
</dbReference>
<dbReference type="InterPro" id="IPR000055">
    <property type="entry name" value="Restrct_endonuc_typeI_TRD"/>
</dbReference>
<dbReference type="PANTHER" id="PTHR30408">
    <property type="entry name" value="TYPE-1 RESTRICTION ENZYME ECOKI SPECIFICITY PROTEIN"/>
    <property type="match status" value="1"/>
</dbReference>
<evidence type="ECO:0000313" key="6">
    <source>
        <dbReference type="Proteomes" id="UP000316282"/>
    </source>
</evidence>
<dbReference type="InterPro" id="IPR044946">
    <property type="entry name" value="Restrct_endonuc_typeI_TRD_sf"/>
</dbReference>
<comment type="caution">
    <text evidence="5">The sequence shown here is derived from an EMBL/GenBank/DDBJ whole genome shotgun (WGS) entry which is preliminary data.</text>
</comment>
<feature type="domain" description="Type I restriction modification DNA specificity" evidence="4">
    <location>
        <begin position="267"/>
        <end position="438"/>
    </location>
</feature>
<keyword evidence="5" id="KW-0255">Endonuclease</keyword>
<evidence type="ECO:0000313" key="5">
    <source>
        <dbReference type="EMBL" id="TPH21130.1"/>
    </source>
</evidence>
<evidence type="ECO:0000256" key="3">
    <source>
        <dbReference type="ARBA" id="ARBA00023125"/>
    </source>
</evidence>